<evidence type="ECO:0000313" key="3">
    <source>
        <dbReference type="Proteomes" id="UP000324800"/>
    </source>
</evidence>
<dbReference type="Gene3D" id="3.60.10.10">
    <property type="entry name" value="Endonuclease/exonuclease/phosphatase"/>
    <property type="match status" value="1"/>
</dbReference>
<protein>
    <recommendedName>
        <fullName evidence="1">Inositol polyphosphate-related phosphatase domain-containing protein</fullName>
    </recommendedName>
</protein>
<dbReference type="InterPro" id="IPR000300">
    <property type="entry name" value="IPPc"/>
</dbReference>
<dbReference type="OrthoDB" id="62798at2759"/>
<organism evidence="2 3">
    <name type="scientific">Streblomastix strix</name>
    <dbReference type="NCBI Taxonomy" id="222440"/>
    <lineage>
        <taxon>Eukaryota</taxon>
        <taxon>Metamonada</taxon>
        <taxon>Preaxostyla</taxon>
        <taxon>Oxymonadida</taxon>
        <taxon>Streblomastigidae</taxon>
        <taxon>Streblomastix</taxon>
    </lineage>
</organism>
<comment type="caution">
    <text evidence="2">The sequence shown here is derived from an EMBL/GenBank/DDBJ whole genome shotgun (WGS) entry which is preliminary data.</text>
</comment>
<dbReference type="InterPro" id="IPR046985">
    <property type="entry name" value="IP5"/>
</dbReference>
<proteinExistence type="predicted"/>
<dbReference type="SUPFAM" id="SSF56219">
    <property type="entry name" value="DNase I-like"/>
    <property type="match status" value="1"/>
</dbReference>
<reference evidence="2 3" key="1">
    <citation type="submission" date="2019-03" db="EMBL/GenBank/DDBJ databases">
        <title>Single cell metagenomics reveals metabolic interactions within the superorganism composed of flagellate Streblomastix strix and complex community of Bacteroidetes bacteria on its surface.</title>
        <authorList>
            <person name="Treitli S.C."/>
            <person name="Kolisko M."/>
            <person name="Husnik F."/>
            <person name="Keeling P."/>
            <person name="Hampl V."/>
        </authorList>
    </citation>
    <scope>NUCLEOTIDE SEQUENCE [LARGE SCALE GENOMIC DNA]</scope>
    <source>
        <strain evidence="2">ST1C</strain>
    </source>
</reference>
<dbReference type="EMBL" id="SNRW01017917">
    <property type="protein sequence ID" value="KAA6367845.1"/>
    <property type="molecule type" value="Genomic_DNA"/>
</dbReference>
<dbReference type="Pfam" id="PF22669">
    <property type="entry name" value="Exo_endo_phos2"/>
    <property type="match status" value="1"/>
</dbReference>
<accession>A0A5J4UE23</accession>
<dbReference type="GO" id="GO:0046856">
    <property type="term" value="P:phosphatidylinositol dephosphorylation"/>
    <property type="evidence" value="ECO:0007669"/>
    <property type="project" value="InterPro"/>
</dbReference>
<dbReference type="Proteomes" id="UP000324800">
    <property type="component" value="Unassembled WGS sequence"/>
</dbReference>
<name>A0A5J4UE23_9EUKA</name>
<dbReference type="InterPro" id="IPR036691">
    <property type="entry name" value="Endo/exonu/phosph_ase_sf"/>
</dbReference>
<evidence type="ECO:0000259" key="1">
    <source>
        <dbReference type="Pfam" id="PF22669"/>
    </source>
</evidence>
<dbReference type="GO" id="GO:0004439">
    <property type="term" value="F:phosphatidylinositol-4,5-bisphosphate 5-phosphatase activity"/>
    <property type="evidence" value="ECO:0007669"/>
    <property type="project" value="TreeGrafter"/>
</dbReference>
<gene>
    <name evidence="2" type="ORF">EZS28_036628</name>
</gene>
<feature type="domain" description="Inositol polyphosphate-related phosphatase" evidence="1">
    <location>
        <begin position="12"/>
        <end position="117"/>
    </location>
</feature>
<dbReference type="PANTHER" id="PTHR11200">
    <property type="entry name" value="INOSITOL 5-PHOSPHATASE"/>
    <property type="match status" value="1"/>
</dbReference>
<dbReference type="AlphaFoldDB" id="A0A5J4UE23"/>
<sequence>MVDHAALLPAIQQVVEKKQVDVVTISIPSSNKHDYCFFMGDLNLGMWMEMQRKDIERGLLCEKLERLLSFNELNKERHMRRSFSEFEEMRVTLGPTYRYNVEIHVFDTSHKMQLPAW</sequence>
<evidence type="ECO:0000313" key="2">
    <source>
        <dbReference type="EMBL" id="KAA6367845.1"/>
    </source>
</evidence>